<name>A0A7J7IFD3_9RHOD</name>
<evidence type="ECO:0000313" key="4">
    <source>
        <dbReference type="Proteomes" id="UP000530660"/>
    </source>
</evidence>
<evidence type="ECO:0000256" key="1">
    <source>
        <dbReference type="SAM" id="Coils"/>
    </source>
</evidence>
<evidence type="ECO:0000313" key="3">
    <source>
        <dbReference type="EMBL" id="KAF6001803.1"/>
    </source>
</evidence>
<feature type="region of interest" description="Disordered" evidence="2">
    <location>
        <begin position="278"/>
        <end position="319"/>
    </location>
</feature>
<keyword evidence="4" id="KW-1185">Reference proteome</keyword>
<feature type="coiled-coil region" evidence="1">
    <location>
        <begin position="202"/>
        <end position="229"/>
    </location>
</feature>
<organism evidence="3 4">
    <name type="scientific">Cyanidiococcus yangmingshanensis</name>
    <dbReference type="NCBI Taxonomy" id="2690220"/>
    <lineage>
        <taxon>Eukaryota</taxon>
        <taxon>Rhodophyta</taxon>
        <taxon>Bangiophyceae</taxon>
        <taxon>Cyanidiales</taxon>
        <taxon>Cyanidiaceae</taxon>
        <taxon>Cyanidiococcus</taxon>
    </lineage>
</organism>
<keyword evidence="1" id="KW-0175">Coiled coil</keyword>
<gene>
    <name evidence="3" type="ORF">F1559_003649</name>
</gene>
<dbReference type="OrthoDB" id="10650983at2759"/>
<dbReference type="Proteomes" id="UP000530660">
    <property type="component" value="Unassembled WGS sequence"/>
</dbReference>
<accession>A0A7J7IFD3</accession>
<proteinExistence type="predicted"/>
<comment type="caution">
    <text evidence="3">The sequence shown here is derived from an EMBL/GenBank/DDBJ whole genome shotgun (WGS) entry which is preliminary data.</text>
</comment>
<dbReference type="AlphaFoldDB" id="A0A7J7IFD3"/>
<dbReference type="EMBL" id="VWRR01000013">
    <property type="protein sequence ID" value="KAF6001803.1"/>
    <property type="molecule type" value="Genomic_DNA"/>
</dbReference>
<evidence type="ECO:0000256" key="2">
    <source>
        <dbReference type="SAM" id="MobiDB-lite"/>
    </source>
</evidence>
<sequence>MLSSLDGGQSRGAEDDDYDAIFLRLLEDEESYNRRQGNRDGVLGNSRALSTFRGVSRGDGVPPERVAITRFEHALICQKDLCRNDDKQRLPSRHLACDERFARSANPRAPSDDTGSASTHHEAALPDWIRREIYVRDGELVILRDRLERQQQELIALRNAQAAGLVESRRTRASSQISYTDRVGTNGHSSTEAESGTENVFIERLTAEVERLRARLAFREREIAELRELLAGSSPPKRANSAVRKTLADRARIVAPARSGAKRAGVFFNEHMLLLHEQDSGDSQRPSASEPPKVSDLSSAAPSVHPCDPSIPPKTKESGVYSKSAPVRFRDSIEFRDRASIVAVLAACADLWHELFQRWSVANAEMYPPQSDALFAQQALMLLNAETDLRLCLVPIQHAILTSYARWRRSPDAMYILGQDTHLLAALTILDGLVEHCQLVRELFCRCM</sequence>
<protein>
    <submittedName>
        <fullName evidence="3">Uncharacterized protein</fullName>
    </submittedName>
</protein>
<reference evidence="3 4" key="1">
    <citation type="journal article" date="2020" name="J. Phycol.">
        <title>Comparative genome analysis reveals Cyanidiococcus gen. nov., a new extremophilic red algal genus sister to Cyanidioschyzon (Cyanidioschyzonaceae, Rhodophyta).</title>
        <authorList>
            <person name="Liu S.-L."/>
            <person name="Chiang Y.-R."/>
            <person name="Yoon H.S."/>
            <person name="Fu H.-Y."/>
        </authorList>
    </citation>
    <scope>NUCLEOTIDE SEQUENCE [LARGE SCALE GENOMIC DNA]</scope>
    <source>
        <strain evidence="3 4">THAL066</strain>
    </source>
</reference>